<dbReference type="InterPro" id="IPR000531">
    <property type="entry name" value="Beta-barrel_TonB"/>
</dbReference>
<dbReference type="InterPro" id="IPR039426">
    <property type="entry name" value="TonB-dep_rcpt-like"/>
</dbReference>
<keyword evidence="13" id="KW-0732">Signal</keyword>
<name>A0ABW3C0X2_SPHXN</name>
<proteinExistence type="inferred from homology"/>
<dbReference type="PANTHER" id="PTHR32552:SF81">
    <property type="entry name" value="TONB-DEPENDENT OUTER MEMBRANE RECEPTOR"/>
    <property type="match status" value="1"/>
</dbReference>
<dbReference type="Pfam" id="PF07715">
    <property type="entry name" value="Plug"/>
    <property type="match status" value="1"/>
</dbReference>
<evidence type="ECO:0000256" key="5">
    <source>
        <dbReference type="ARBA" id="ARBA00022692"/>
    </source>
</evidence>
<keyword evidence="6" id="KW-0408">Iron</keyword>
<evidence type="ECO:0000256" key="11">
    <source>
        <dbReference type="PROSITE-ProRule" id="PRU01360"/>
    </source>
</evidence>
<organism evidence="16 17">
    <name type="scientific">Sphingosinicella xenopeptidilytica</name>
    <dbReference type="NCBI Taxonomy" id="364098"/>
    <lineage>
        <taxon>Bacteria</taxon>
        <taxon>Pseudomonadati</taxon>
        <taxon>Pseudomonadota</taxon>
        <taxon>Alphaproteobacteria</taxon>
        <taxon>Sphingomonadales</taxon>
        <taxon>Sphingosinicellaceae</taxon>
        <taxon>Sphingosinicella</taxon>
    </lineage>
</organism>
<comment type="subcellular location">
    <subcellularLocation>
        <location evidence="1 11">Cell outer membrane</location>
        <topology evidence="1 11">Multi-pass membrane protein</topology>
    </subcellularLocation>
</comment>
<evidence type="ECO:0000256" key="9">
    <source>
        <dbReference type="ARBA" id="ARBA00023136"/>
    </source>
</evidence>
<dbReference type="PANTHER" id="PTHR32552">
    <property type="entry name" value="FERRICHROME IRON RECEPTOR-RELATED"/>
    <property type="match status" value="1"/>
</dbReference>
<keyword evidence="17" id="KW-1185">Reference proteome</keyword>
<sequence length="765" mass="82492">MTHALGSGKSRLWLASAAGALAIGLTSAASAQEVQAAAADEAVEGGIGEIVVTAQKRDQSVQDVGITMSVLSSEALANGGVTSVTDITGMVPNVQANYGAGQVAFNVRGIGTNEFSANLDSPIAVNLDEVYLSKTFMTGLLLFDVDRVEVLKGPQGTLFGRNATGGTVNFFSRRPQAEFGAGANVSYDNYRTVRSEAYVTGPLGGDFSARLSGLYVNQDKGYYRNLTLDRREGEEKKWALRGQVAWDNGVTNALLTVNAGRQWGTLQPYEGVGIFTPESLADGAPVLCAPYAAGNATAGDPGCVRGTDGLYPGDDDPYTSNNGRLHTVKNKSLGTTLRIEHDLGESTLTSLTSYQHFRRMQHEVSDGSPLETLDVDYYNRINQFTQEVRLTSSGERTWNYVVGAYYEHDDYRNGDYLTVGYGAAPGYYSPFTQKVDALALFFHNDVALTDTLGLTAGVRYSREKVSFDGGTYAGIGRTGSPIRPSTIVATLAEANESRTDDAATFKVGIEWKPVINSASVDKLMLFANASTGFRSGSYNGEFVGSPEALTSLAPEKITAYEAGWKSILFGRSLLFNASIYHYKFTDGFINVDSTTSPIPITINAANISTYGVEFDLQWQPVEQLNFGMGGGWLQSKIDSDISTGGASLKGNRTVQSPRWTYNAQATFTQPLGNDLELALTGDANYRSAQYFETTNSPNSLEPGYWLVNARLALKGPDDRWSVGFFAKNLTKTTYRTYVNDLAAFGFLLNIHGAPRTYGVSASFKL</sequence>
<dbReference type="Gene3D" id="2.40.170.20">
    <property type="entry name" value="TonB-dependent receptor, beta-barrel domain"/>
    <property type="match status" value="1"/>
</dbReference>
<feature type="signal peptide" evidence="13">
    <location>
        <begin position="1"/>
        <end position="31"/>
    </location>
</feature>
<dbReference type="Proteomes" id="UP001597124">
    <property type="component" value="Unassembled WGS sequence"/>
</dbReference>
<feature type="domain" description="TonB-dependent receptor-like beta-barrel" evidence="14">
    <location>
        <begin position="308"/>
        <end position="729"/>
    </location>
</feature>
<evidence type="ECO:0000256" key="10">
    <source>
        <dbReference type="ARBA" id="ARBA00023237"/>
    </source>
</evidence>
<dbReference type="EMBL" id="JBHTIK010000002">
    <property type="protein sequence ID" value="MFD0847336.1"/>
    <property type="molecule type" value="Genomic_DNA"/>
</dbReference>
<protein>
    <submittedName>
        <fullName evidence="16">TonB-dependent receptor</fullName>
    </submittedName>
</protein>
<comment type="similarity">
    <text evidence="11 12">Belongs to the TonB-dependent receptor family.</text>
</comment>
<gene>
    <name evidence="16" type="ORF">ACFQ00_03290</name>
</gene>
<keyword evidence="9 11" id="KW-0472">Membrane</keyword>
<dbReference type="InterPro" id="IPR012910">
    <property type="entry name" value="Plug_dom"/>
</dbReference>
<dbReference type="CDD" id="cd01347">
    <property type="entry name" value="ligand_gated_channel"/>
    <property type="match status" value="1"/>
</dbReference>
<evidence type="ECO:0000256" key="8">
    <source>
        <dbReference type="ARBA" id="ARBA00023077"/>
    </source>
</evidence>
<evidence type="ECO:0000259" key="15">
    <source>
        <dbReference type="Pfam" id="PF07715"/>
    </source>
</evidence>
<dbReference type="PROSITE" id="PS52016">
    <property type="entry name" value="TONB_DEPENDENT_REC_3"/>
    <property type="match status" value="1"/>
</dbReference>
<dbReference type="SUPFAM" id="SSF56935">
    <property type="entry name" value="Porins"/>
    <property type="match status" value="1"/>
</dbReference>
<evidence type="ECO:0000256" key="12">
    <source>
        <dbReference type="RuleBase" id="RU003357"/>
    </source>
</evidence>
<keyword evidence="3 11" id="KW-1134">Transmembrane beta strand</keyword>
<feature type="chain" id="PRO_5047147599" evidence="13">
    <location>
        <begin position="32"/>
        <end position="765"/>
    </location>
</feature>
<evidence type="ECO:0000256" key="7">
    <source>
        <dbReference type="ARBA" id="ARBA00023065"/>
    </source>
</evidence>
<evidence type="ECO:0000256" key="6">
    <source>
        <dbReference type="ARBA" id="ARBA00023004"/>
    </source>
</evidence>
<dbReference type="InterPro" id="IPR036942">
    <property type="entry name" value="Beta-barrel_TonB_sf"/>
</dbReference>
<feature type="domain" description="TonB-dependent receptor plug" evidence="15">
    <location>
        <begin position="61"/>
        <end position="167"/>
    </location>
</feature>
<evidence type="ECO:0000256" key="2">
    <source>
        <dbReference type="ARBA" id="ARBA00022448"/>
    </source>
</evidence>
<evidence type="ECO:0000259" key="14">
    <source>
        <dbReference type="Pfam" id="PF00593"/>
    </source>
</evidence>
<keyword evidence="7" id="KW-0406">Ion transport</keyword>
<keyword evidence="8 12" id="KW-0798">TonB box</keyword>
<keyword evidence="10 11" id="KW-0998">Cell outer membrane</keyword>
<keyword evidence="16" id="KW-0675">Receptor</keyword>
<reference evidence="17" key="1">
    <citation type="journal article" date="2019" name="Int. J. Syst. Evol. Microbiol.">
        <title>The Global Catalogue of Microorganisms (GCM) 10K type strain sequencing project: providing services to taxonomists for standard genome sequencing and annotation.</title>
        <authorList>
            <consortium name="The Broad Institute Genomics Platform"/>
            <consortium name="The Broad Institute Genome Sequencing Center for Infectious Disease"/>
            <person name="Wu L."/>
            <person name="Ma J."/>
        </authorList>
    </citation>
    <scope>NUCLEOTIDE SEQUENCE [LARGE SCALE GENOMIC DNA]</scope>
    <source>
        <strain evidence="17">CCUG 52537</strain>
    </source>
</reference>
<dbReference type="Pfam" id="PF00593">
    <property type="entry name" value="TonB_dep_Rec_b-barrel"/>
    <property type="match status" value="1"/>
</dbReference>
<evidence type="ECO:0000256" key="4">
    <source>
        <dbReference type="ARBA" id="ARBA00022496"/>
    </source>
</evidence>
<evidence type="ECO:0000256" key="1">
    <source>
        <dbReference type="ARBA" id="ARBA00004571"/>
    </source>
</evidence>
<keyword evidence="2 11" id="KW-0813">Transport</keyword>
<evidence type="ECO:0000313" key="16">
    <source>
        <dbReference type="EMBL" id="MFD0847336.1"/>
    </source>
</evidence>
<evidence type="ECO:0000256" key="13">
    <source>
        <dbReference type="SAM" id="SignalP"/>
    </source>
</evidence>
<comment type="caution">
    <text evidence="16">The sequence shown here is derived from an EMBL/GenBank/DDBJ whole genome shotgun (WGS) entry which is preliminary data.</text>
</comment>
<dbReference type="RefSeq" id="WP_381486179.1">
    <property type="nucleotide sequence ID" value="NZ_JBHTIK010000002.1"/>
</dbReference>
<accession>A0ABW3C0X2</accession>
<keyword evidence="4" id="KW-0410">Iron transport</keyword>
<evidence type="ECO:0000313" key="17">
    <source>
        <dbReference type="Proteomes" id="UP001597124"/>
    </source>
</evidence>
<keyword evidence="5 11" id="KW-0812">Transmembrane</keyword>
<evidence type="ECO:0000256" key="3">
    <source>
        <dbReference type="ARBA" id="ARBA00022452"/>
    </source>
</evidence>